<keyword evidence="3" id="KW-0645">Protease</keyword>
<reference evidence="6 7" key="1">
    <citation type="submission" date="2024-12" db="EMBL/GenBank/DDBJ databases">
        <title>Forecasting of Potato common scab and diversities of Pathogenic streptomyces spp. in china.</title>
        <authorList>
            <person name="Handique U."/>
            <person name="Wu J."/>
        </authorList>
    </citation>
    <scope>NUCLEOTIDE SEQUENCE [LARGE SCALE GENOMIC DNA]</scope>
    <source>
        <strain evidence="6 7">ZRIMU1585</strain>
    </source>
</reference>
<dbReference type="Pfam" id="PF10502">
    <property type="entry name" value="Peptidase_S26"/>
    <property type="match status" value="1"/>
</dbReference>
<dbReference type="InterPro" id="IPR019533">
    <property type="entry name" value="Peptidase_S26"/>
</dbReference>
<dbReference type="NCBIfam" id="TIGR02227">
    <property type="entry name" value="sigpep_I_bact"/>
    <property type="match status" value="1"/>
</dbReference>
<dbReference type="Proteomes" id="UP001631993">
    <property type="component" value="Unassembled WGS sequence"/>
</dbReference>
<comment type="caution">
    <text evidence="6">The sequence shown here is derived from an EMBL/GenBank/DDBJ whole genome shotgun (WGS) entry which is preliminary data.</text>
</comment>
<dbReference type="PANTHER" id="PTHR43390">
    <property type="entry name" value="SIGNAL PEPTIDASE I"/>
    <property type="match status" value="1"/>
</dbReference>
<comment type="subcellular location">
    <subcellularLocation>
        <location evidence="1">Cell membrane</location>
        <topology evidence="1">Single-pass type II membrane protein</topology>
    </subcellularLocation>
    <subcellularLocation>
        <location evidence="3">Membrane</location>
        <topology evidence="3">Single-pass type II membrane protein</topology>
    </subcellularLocation>
</comment>
<evidence type="ECO:0000313" key="6">
    <source>
        <dbReference type="EMBL" id="MFM9650800.1"/>
    </source>
</evidence>
<evidence type="ECO:0000256" key="4">
    <source>
        <dbReference type="SAM" id="MobiDB-lite"/>
    </source>
</evidence>
<evidence type="ECO:0000256" key="3">
    <source>
        <dbReference type="RuleBase" id="RU362042"/>
    </source>
</evidence>
<feature type="domain" description="Peptidase S26" evidence="5">
    <location>
        <begin position="50"/>
        <end position="213"/>
    </location>
</feature>
<dbReference type="RefSeq" id="WP_369279366.1">
    <property type="nucleotide sequence ID" value="NZ_JBJVMW010000002.1"/>
</dbReference>
<keyword evidence="3 6" id="KW-0378">Hydrolase</keyword>
<dbReference type="SUPFAM" id="SSF51306">
    <property type="entry name" value="LexA/Signal peptidase"/>
    <property type="match status" value="1"/>
</dbReference>
<dbReference type="PRINTS" id="PR00727">
    <property type="entry name" value="LEADERPTASE"/>
</dbReference>
<organism evidence="6 7">
    <name type="scientific">Streptomyces galilaeus</name>
    <dbReference type="NCBI Taxonomy" id="33899"/>
    <lineage>
        <taxon>Bacteria</taxon>
        <taxon>Bacillati</taxon>
        <taxon>Actinomycetota</taxon>
        <taxon>Actinomycetes</taxon>
        <taxon>Kitasatosporales</taxon>
        <taxon>Streptomycetaceae</taxon>
        <taxon>Streptomyces</taxon>
    </lineage>
</organism>
<feature type="region of interest" description="Disordered" evidence="4">
    <location>
        <begin position="1"/>
        <end position="26"/>
    </location>
</feature>
<sequence length="244" mass="26218">MDTEAQPTERDRSSSPSDPGAIPDPEGPEGRSLFALVARITQWLPGGRITLTLLICLLFSLLLNLFVVKPFQIPSGSMENGLRIGDRVLVNRLAYRFGAEPRRGDVVVFDGTGYFGNADYVKRVVGVGGDHVVCCDKEGRIQVNGRPVDESTFLYPGDGPSTVPFDVAVPEGTLFLLGDHRSHSSDSRDRLGSPGGGMVPVDAVIGRADWIVWPFAHLTRLHRPSGYARVPEASTASDPAGAHG</sequence>
<feature type="transmembrane region" description="Helical" evidence="3">
    <location>
        <begin position="49"/>
        <end position="68"/>
    </location>
</feature>
<accession>A0ABW9IQQ2</accession>
<evidence type="ECO:0000256" key="1">
    <source>
        <dbReference type="ARBA" id="ARBA00004401"/>
    </source>
</evidence>
<evidence type="ECO:0000313" key="7">
    <source>
        <dbReference type="Proteomes" id="UP001631993"/>
    </source>
</evidence>
<dbReference type="GO" id="GO:0009003">
    <property type="term" value="F:signal peptidase activity"/>
    <property type="evidence" value="ECO:0007669"/>
    <property type="project" value="UniProtKB-EC"/>
</dbReference>
<dbReference type="InterPro" id="IPR036286">
    <property type="entry name" value="LexA/Signal_pep-like_sf"/>
</dbReference>
<dbReference type="CDD" id="cd06530">
    <property type="entry name" value="S26_SPase_I"/>
    <property type="match status" value="1"/>
</dbReference>
<evidence type="ECO:0000259" key="5">
    <source>
        <dbReference type="Pfam" id="PF10502"/>
    </source>
</evidence>
<keyword evidence="3" id="KW-0812">Transmembrane</keyword>
<keyword evidence="3" id="KW-0472">Membrane</keyword>
<keyword evidence="3" id="KW-1133">Transmembrane helix</keyword>
<comment type="catalytic activity">
    <reaction evidence="3">
        <text>Cleavage of hydrophobic, N-terminal signal or leader sequences from secreted and periplasmic proteins.</text>
        <dbReference type="EC" id="3.4.21.89"/>
    </reaction>
</comment>
<dbReference type="PANTHER" id="PTHR43390:SF1">
    <property type="entry name" value="CHLOROPLAST PROCESSING PEPTIDASE"/>
    <property type="match status" value="1"/>
</dbReference>
<protein>
    <recommendedName>
        <fullName evidence="3">Signal peptidase I</fullName>
        <ecNumber evidence="3">3.4.21.89</ecNumber>
    </recommendedName>
</protein>
<dbReference type="Gene3D" id="2.10.109.10">
    <property type="entry name" value="Umud Fragment, subunit A"/>
    <property type="match status" value="1"/>
</dbReference>
<gene>
    <name evidence="6" type="primary">lepB</name>
    <name evidence="6" type="ORF">ACKI1S_32210</name>
</gene>
<dbReference type="EMBL" id="JBJVNE010000018">
    <property type="protein sequence ID" value="MFM9650800.1"/>
    <property type="molecule type" value="Genomic_DNA"/>
</dbReference>
<dbReference type="InterPro" id="IPR000223">
    <property type="entry name" value="Pept_S26A_signal_pept_1"/>
</dbReference>
<evidence type="ECO:0000256" key="2">
    <source>
        <dbReference type="ARBA" id="ARBA00009370"/>
    </source>
</evidence>
<comment type="similarity">
    <text evidence="2 3">Belongs to the peptidase S26 family.</text>
</comment>
<keyword evidence="7" id="KW-1185">Reference proteome</keyword>
<proteinExistence type="inferred from homology"/>
<dbReference type="EC" id="3.4.21.89" evidence="3"/>
<name>A0ABW9IQQ2_STRGJ</name>